<dbReference type="Pfam" id="PF13326">
    <property type="entry name" value="PSII_Pbs27"/>
    <property type="match status" value="1"/>
</dbReference>
<comment type="subcellular location">
    <subcellularLocation>
        <location evidence="1">Cellular thylakoid membrane</location>
        <topology evidence="1">Lipid-anchor</topology>
        <orientation evidence="1">Lumenal side</orientation>
    </subcellularLocation>
    <text evidence="1">Associated with PSII on the lumenal side of the thylakoid membrane.</text>
</comment>
<keyword evidence="1" id="KW-0564">Palmitate</keyword>
<dbReference type="Proteomes" id="UP000243002">
    <property type="component" value="Unassembled WGS sequence"/>
</dbReference>
<name>A0A2P7MXG1_9CYAN</name>
<accession>A0A2P7MXG1</accession>
<feature type="signal peptide" evidence="2">
    <location>
        <begin position="1"/>
        <end position="37"/>
    </location>
</feature>
<dbReference type="InterPro" id="IPR017488">
    <property type="entry name" value="PSII_Psb27_cyano_bac"/>
</dbReference>
<dbReference type="OrthoDB" id="541086at2"/>
<gene>
    <name evidence="1 3" type="primary">psb27</name>
    <name evidence="3" type="ORF">C7K55_05545</name>
</gene>
<dbReference type="EMBL" id="PXXO01000005">
    <property type="protein sequence ID" value="PSJ05916.1"/>
    <property type="molecule type" value="Genomic_DNA"/>
</dbReference>
<dbReference type="AlphaFoldDB" id="A0A2P7MXG1"/>
<dbReference type="InterPro" id="IPR038450">
    <property type="entry name" value="PSII_Psb27_sf"/>
</dbReference>
<proteinExistence type="inferred from homology"/>
<reference evidence="3 4" key="1">
    <citation type="journal article" date="2018" name="Environ. Microbiol.">
        <title>Ecological and genomic features of two widespread freshwater picocyanobacteria.</title>
        <authorList>
            <person name="Cabello-Yeves P.J."/>
            <person name="Picazo A."/>
            <person name="Camacho A."/>
            <person name="Callieri C."/>
            <person name="Rosselli R."/>
            <person name="Roda-Garcia J.J."/>
            <person name="Coutinho F.H."/>
            <person name="Rodriguez-Valera F."/>
        </authorList>
    </citation>
    <scope>NUCLEOTIDE SEQUENCE [LARGE SCALE GENOMIC DNA]</scope>
    <source>
        <strain evidence="3 4">Tous</strain>
    </source>
</reference>
<dbReference type="Gene3D" id="1.20.58.810">
    <property type="entry name" value="Photosystem II Pbs27"/>
    <property type="match status" value="1"/>
</dbReference>
<keyword evidence="4" id="KW-1185">Reference proteome</keyword>
<evidence type="ECO:0000313" key="4">
    <source>
        <dbReference type="Proteomes" id="UP000243002"/>
    </source>
</evidence>
<dbReference type="RefSeq" id="WP_106502435.1">
    <property type="nucleotide sequence ID" value="NZ_PXXO01000005.1"/>
</dbReference>
<dbReference type="GO" id="GO:0031977">
    <property type="term" value="C:thylakoid lumen"/>
    <property type="evidence" value="ECO:0007669"/>
    <property type="project" value="UniProtKB-UniRule"/>
</dbReference>
<dbReference type="InterPro" id="IPR025585">
    <property type="entry name" value="PSII_Psb27"/>
</dbReference>
<dbReference type="GO" id="GO:0031676">
    <property type="term" value="C:plasma membrane-derived thylakoid membrane"/>
    <property type="evidence" value="ECO:0007669"/>
    <property type="project" value="UniProtKB-SubCell"/>
</dbReference>
<comment type="function">
    <text evidence="1">Plays a role in the repair and/or biogenesis of the calcium-manganese-oxide cluster on the lumenal face of the thylakoid membrane. Its presence in a photosystem II (PSII) preparation prevents binding of some small extrinsic subunits and thus assembly of calcium-manganese-oxide cluster.</text>
</comment>
<comment type="similarity">
    <text evidence="1">Belongs to the Psb27 family.</text>
</comment>
<dbReference type="GO" id="GO:0009523">
    <property type="term" value="C:photosystem II"/>
    <property type="evidence" value="ECO:0007669"/>
    <property type="project" value="InterPro"/>
</dbReference>
<comment type="subunit">
    <text evidence="1">Monomer. Forms a complex with a monomeric, partially assembled PSII. This is probably the complex in which D1 is assembled and/or replaced.</text>
</comment>
<protein>
    <recommendedName>
        <fullName evidence="1">Photosystem II lipoprotein Psb27</fullName>
    </recommendedName>
    <alternativeName>
        <fullName evidence="1">Photosystem II 11 kDa protein</fullName>
    </alternativeName>
</protein>
<dbReference type="HAMAP" id="MF_01481">
    <property type="entry name" value="PSII_Psb27"/>
    <property type="match status" value="1"/>
</dbReference>
<dbReference type="NCBIfam" id="TIGR03044">
    <property type="entry name" value="PS_II_psb27"/>
    <property type="match status" value="1"/>
</dbReference>
<feature type="chain" id="PRO_5015146686" description="Photosystem II lipoprotein Psb27" evidence="2">
    <location>
        <begin position="38"/>
        <end position="144"/>
    </location>
</feature>
<keyword evidence="1" id="KW-0472">Membrane</keyword>
<organism evidence="3 4">
    <name type="scientific">Cyanobium usitatum str. Tous</name>
    <dbReference type="NCBI Taxonomy" id="2116684"/>
    <lineage>
        <taxon>Bacteria</taxon>
        <taxon>Bacillati</taxon>
        <taxon>Cyanobacteriota</taxon>
        <taxon>Cyanophyceae</taxon>
        <taxon>Synechococcales</taxon>
        <taxon>Prochlorococcaceae</taxon>
        <taxon>Cyanobium</taxon>
    </lineage>
</organism>
<comment type="caution">
    <text evidence="3">The sequence shown here is derived from an EMBL/GenBank/DDBJ whole genome shotgun (WGS) entry which is preliminary data.</text>
</comment>
<keyword evidence="1 2" id="KW-0732">Signal</keyword>
<evidence type="ECO:0000256" key="2">
    <source>
        <dbReference type="SAM" id="SignalP"/>
    </source>
</evidence>
<keyword evidence="1" id="KW-0449">Lipoprotein</keyword>
<dbReference type="PANTHER" id="PTHR34041">
    <property type="entry name" value="PHOTOSYSTEM II REPAIR PROTEIN PSB27-H1, CHLOROPLASTIC"/>
    <property type="match status" value="1"/>
</dbReference>
<evidence type="ECO:0000256" key="1">
    <source>
        <dbReference type="HAMAP-Rule" id="MF_01481"/>
    </source>
</evidence>
<dbReference type="GO" id="GO:0010207">
    <property type="term" value="P:photosystem II assembly"/>
    <property type="evidence" value="ECO:0007669"/>
    <property type="project" value="UniProtKB-UniRule"/>
</dbReference>
<dbReference type="PANTHER" id="PTHR34041:SF1">
    <property type="entry name" value="PHOTOSYSTEM II REPAIR PROTEIN PSB27-H1, CHLOROPLASTIC"/>
    <property type="match status" value="1"/>
</dbReference>
<evidence type="ECO:0000313" key="3">
    <source>
        <dbReference type="EMBL" id="PSJ05916.1"/>
    </source>
</evidence>
<dbReference type="GO" id="GO:0010206">
    <property type="term" value="P:photosystem II repair"/>
    <property type="evidence" value="ECO:0007669"/>
    <property type="project" value="UniProtKB-UniRule"/>
</dbReference>
<sequence>MAAVLPSFRQRLKQLFSRLAVALVLCLSLALTACSSANTGLSGNYIEDTVAVADSLLSTIALGADDPARAEAEIEARSLSNGYVARYRPRSSVNGLGSFTTMQTAINSMAGHYTNYPNRPLPEALKERIAKELKKAETNATRGA</sequence>
<keyword evidence="1" id="KW-0793">Thylakoid</keyword>